<feature type="signal peptide" evidence="1">
    <location>
        <begin position="1"/>
        <end position="24"/>
    </location>
</feature>
<evidence type="ECO:0000256" key="1">
    <source>
        <dbReference type="SAM" id="SignalP"/>
    </source>
</evidence>
<accession>A0A8S1HQW2</accession>
<proteinExistence type="predicted"/>
<reference evidence="4" key="1">
    <citation type="submission" date="2020-10" db="EMBL/GenBank/DDBJ databases">
        <authorList>
            <person name="Kikuchi T."/>
        </authorList>
    </citation>
    <scope>NUCLEOTIDE SEQUENCE</scope>
    <source>
        <strain evidence="4">NKZ352</strain>
    </source>
</reference>
<keyword evidence="5" id="KW-1185">Reference proteome</keyword>
<sequence length="70" mass="7561">MQFNQTNVFCLLIIFFFSTSLVNGAIFDPFPAYSYALGSYQQANGYPYSAVKSADGFYASCGGTAAVWGC</sequence>
<feature type="chain" id="PRO_5036273263" evidence="1">
    <location>
        <begin position="25"/>
        <end position="70"/>
    </location>
</feature>
<evidence type="ECO:0000313" key="2">
    <source>
        <dbReference type="EMBL" id="CAD6198868.1"/>
    </source>
</evidence>
<dbReference type="EMBL" id="CAJGYM010000141">
    <property type="protein sequence ID" value="CAD6198870.1"/>
    <property type="molecule type" value="Genomic_DNA"/>
</dbReference>
<dbReference type="EMBL" id="CAJGYM010000141">
    <property type="protein sequence ID" value="CAD6198869.1"/>
    <property type="molecule type" value="Genomic_DNA"/>
</dbReference>
<evidence type="ECO:0000313" key="3">
    <source>
        <dbReference type="EMBL" id="CAD6198869.1"/>
    </source>
</evidence>
<name>A0A8S1HQW2_9PELO</name>
<comment type="caution">
    <text evidence="4">The sequence shown here is derived from an EMBL/GenBank/DDBJ whole genome shotgun (WGS) entry which is preliminary data.</text>
</comment>
<evidence type="ECO:0000313" key="4">
    <source>
        <dbReference type="EMBL" id="CAD6198870.1"/>
    </source>
</evidence>
<protein>
    <submittedName>
        <fullName evidence="4">Uncharacterized protein</fullName>
    </submittedName>
</protein>
<organism evidence="4 5">
    <name type="scientific">Caenorhabditis auriculariae</name>
    <dbReference type="NCBI Taxonomy" id="2777116"/>
    <lineage>
        <taxon>Eukaryota</taxon>
        <taxon>Metazoa</taxon>
        <taxon>Ecdysozoa</taxon>
        <taxon>Nematoda</taxon>
        <taxon>Chromadorea</taxon>
        <taxon>Rhabditida</taxon>
        <taxon>Rhabditina</taxon>
        <taxon>Rhabditomorpha</taxon>
        <taxon>Rhabditoidea</taxon>
        <taxon>Rhabditidae</taxon>
        <taxon>Peloderinae</taxon>
        <taxon>Caenorhabditis</taxon>
    </lineage>
</organism>
<dbReference type="AlphaFoldDB" id="A0A8S1HQW2"/>
<keyword evidence="1" id="KW-0732">Signal</keyword>
<gene>
    <name evidence="2" type="ORF">CAUJ_LOCUS14773</name>
    <name evidence="3" type="ORF">CAUJ_LOCUS14774</name>
    <name evidence="4" type="ORF">CAUJ_LOCUS14775</name>
</gene>
<dbReference type="EMBL" id="CAJGYM010000141">
    <property type="protein sequence ID" value="CAD6198868.1"/>
    <property type="molecule type" value="Genomic_DNA"/>
</dbReference>
<dbReference type="Proteomes" id="UP000835052">
    <property type="component" value="Unassembled WGS sequence"/>
</dbReference>
<evidence type="ECO:0000313" key="5">
    <source>
        <dbReference type="Proteomes" id="UP000835052"/>
    </source>
</evidence>